<evidence type="ECO:0000313" key="8">
    <source>
        <dbReference type="EMBL" id="NYD25120.1"/>
    </source>
</evidence>
<feature type="domain" description="Glucose-methanol-choline oxidoreductase C-terminal" evidence="7">
    <location>
        <begin position="338"/>
        <end position="474"/>
    </location>
</feature>
<evidence type="ECO:0000256" key="2">
    <source>
        <dbReference type="ARBA" id="ARBA00010790"/>
    </source>
</evidence>
<dbReference type="PANTHER" id="PTHR11552:SF147">
    <property type="entry name" value="CHOLINE DEHYDROGENASE, MITOCHONDRIAL"/>
    <property type="match status" value="1"/>
</dbReference>
<accession>A0A7Y9DQU6</accession>
<dbReference type="AlphaFoldDB" id="A0A7Y9DQU6"/>
<name>A0A7Y9DQU6_9ACTN</name>
<dbReference type="PIRSF" id="PIRSF000137">
    <property type="entry name" value="Alcohol_oxidase"/>
    <property type="match status" value="1"/>
</dbReference>
<dbReference type="InterPro" id="IPR007867">
    <property type="entry name" value="GMC_OxRtase_C"/>
</dbReference>
<organism evidence="8 9">
    <name type="scientific">Kineococcus aurantiacus</name>
    <dbReference type="NCBI Taxonomy" id="37633"/>
    <lineage>
        <taxon>Bacteria</taxon>
        <taxon>Bacillati</taxon>
        <taxon>Actinomycetota</taxon>
        <taxon>Actinomycetes</taxon>
        <taxon>Kineosporiales</taxon>
        <taxon>Kineosporiaceae</taxon>
        <taxon>Kineococcus</taxon>
    </lineage>
</organism>
<dbReference type="Proteomes" id="UP000521922">
    <property type="component" value="Unassembled WGS sequence"/>
</dbReference>
<protein>
    <submittedName>
        <fullName evidence="8">Choline dehydrogenase-like flavoprotein</fullName>
    </submittedName>
</protein>
<proteinExistence type="inferred from homology"/>
<comment type="caution">
    <text evidence="8">The sequence shown here is derived from an EMBL/GenBank/DDBJ whole genome shotgun (WGS) entry which is preliminary data.</text>
</comment>
<dbReference type="SUPFAM" id="SSF51905">
    <property type="entry name" value="FAD/NAD(P)-binding domain"/>
    <property type="match status" value="1"/>
</dbReference>
<evidence type="ECO:0000256" key="4">
    <source>
        <dbReference type="ARBA" id="ARBA00022827"/>
    </source>
</evidence>
<sequence>MTLLEEGAAAYGTDRVHADVLDAGRVRAVSPGHVASTTRATHLAPGRPWGIVRGSGLGGSSSVNGAYFVRARVEDFDRWSAAGGPAWRHENVLPLLRALEDDLDFPDSDQHGNGGPIPVRRPALEHPAVQALAAASSSLGIAEELDKNDARSTAGFGAVPRNAVSGIRLSTAMTYLAPAMGRPNLTVRGGVTVLGVRVQRGTVRGVDLLVGGKRKFLAAGHVVLSAGAVDTAVLLQRSGIGAARHLERVGIEVQADLPGVGVLANHPQVVVDWLPRGPLPVPADHWFAAAVNLDGFVEDVSVEVLQSLLPMHVLTSNSAPRAADPLPLLVSTQGQGRTGSVAVCGGDPGGPAIVHHGYLADPVERRALREGVRLACQLVAFPAWSGRGGPGAGVVGLPLSVLVDDRALDRWVRERLGTAMHPTSTAAMGPAGSRGSVVNGWGAVHGISGLTVADTSILPTAPRRGPAATAVLIGELVARGLAGRLSSPN</sequence>
<dbReference type="Pfam" id="PF05199">
    <property type="entry name" value="GMC_oxred_C"/>
    <property type="match status" value="1"/>
</dbReference>
<keyword evidence="3" id="KW-0285">Flavoprotein</keyword>
<dbReference type="Gene3D" id="3.30.410.40">
    <property type="match status" value="1"/>
</dbReference>
<evidence type="ECO:0000256" key="1">
    <source>
        <dbReference type="ARBA" id="ARBA00001974"/>
    </source>
</evidence>
<keyword evidence="9" id="KW-1185">Reference proteome</keyword>
<dbReference type="GO" id="GO:0050660">
    <property type="term" value="F:flavin adenine dinucleotide binding"/>
    <property type="evidence" value="ECO:0007669"/>
    <property type="project" value="InterPro"/>
</dbReference>
<evidence type="ECO:0000256" key="3">
    <source>
        <dbReference type="ARBA" id="ARBA00022630"/>
    </source>
</evidence>
<feature type="domain" description="Glucose-methanol-choline oxidoreductase N-terminal" evidence="6">
    <location>
        <begin position="47"/>
        <end position="254"/>
    </location>
</feature>
<dbReference type="Pfam" id="PF00732">
    <property type="entry name" value="GMC_oxred_N"/>
    <property type="match status" value="1"/>
</dbReference>
<evidence type="ECO:0000256" key="5">
    <source>
        <dbReference type="PIRSR" id="PIRSR000137-2"/>
    </source>
</evidence>
<evidence type="ECO:0000259" key="6">
    <source>
        <dbReference type="Pfam" id="PF00732"/>
    </source>
</evidence>
<evidence type="ECO:0000313" key="9">
    <source>
        <dbReference type="Proteomes" id="UP000521922"/>
    </source>
</evidence>
<dbReference type="SUPFAM" id="SSF54373">
    <property type="entry name" value="FAD-linked reductases, C-terminal domain"/>
    <property type="match status" value="1"/>
</dbReference>
<dbReference type="Gene3D" id="3.50.50.60">
    <property type="entry name" value="FAD/NAD(P)-binding domain"/>
    <property type="match status" value="1"/>
</dbReference>
<comment type="cofactor">
    <cofactor evidence="1 5">
        <name>FAD</name>
        <dbReference type="ChEBI" id="CHEBI:57692"/>
    </cofactor>
</comment>
<reference evidence="8 9" key="1">
    <citation type="submission" date="2020-07" db="EMBL/GenBank/DDBJ databases">
        <title>Sequencing the genomes of 1000 actinobacteria strains.</title>
        <authorList>
            <person name="Klenk H.-P."/>
        </authorList>
    </citation>
    <scope>NUCLEOTIDE SEQUENCE [LARGE SCALE GENOMIC DNA]</scope>
    <source>
        <strain evidence="8 9">DSM 7487</strain>
    </source>
</reference>
<dbReference type="GO" id="GO:0016614">
    <property type="term" value="F:oxidoreductase activity, acting on CH-OH group of donors"/>
    <property type="evidence" value="ECO:0007669"/>
    <property type="project" value="InterPro"/>
</dbReference>
<dbReference type="InterPro" id="IPR000172">
    <property type="entry name" value="GMC_OxRdtase_N"/>
</dbReference>
<dbReference type="PANTHER" id="PTHR11552">
    <property type="entry name" value="GLUCOSE-METHANOL-CHOLINE GMC OXIDOREDUCTASE"/>
    <property type="match status" value="1"/>
</dbReference>
<dbReference type="InterPro" id="IPR036188">
    <property type="entry name" value="FAD/NAD-bd_sf"/>
</dbReference>
<keyword evidence="4 5" id="KW-0274">FAD</keyword>
<dbReference type="InterPro" id="IPR012132">
    <property type="entry name" value="GMC_OxRdtase"/>
</dbReference>
<feature type="binding site" evidence="5">
    <location>
        <position position="193"/>
    </location>
    <ligand>
        <name>FAD</name>
        <dbReference type="ChEBI" id="CHEBI:57692"/>
    </ligand>
</feature>
<comment type="similarity">
    <text evidence="2">Belongs to the GMC oxidoreductase family.</text>
</comment>
<dbReference type="EMBL" id="JACCBB010000002">
    <property type="protein sequence ID" value="NYD25120.1"/>
    <property type="molecule type" value="Genomic_DNA"/>
</dbReference>
<gene>
    <name evidence="8" type="ORF">BJ968_004729</name>
</gene>
<evidence type="ECO:0000259" key="7">
    <source>
        <dbReference type="Pfam" id="PF05199"/>
    </source>
</evidence>